<dbReference type="HAMAP" id="MF_01057">
    <property type="entry name" value="tRNA_methyltr_TrmB"/>
    <property type="match status" value="1"/>
</dbReference>
<gene>
    <name evidence="7" type="primary">trmB</name>
    <name evidence="8" type="ORF">MC7420_1654</name>
</gene>
<dbReference type="PROSITE" id="PS51625">
    <property type="entry name" value="SAM_MT_TRMB"/>
    <property type="match status" value="1"/>
</dbReference>
<evidence type="ECO:0000256" key="4">
    <source>
        <dbReference type="ARBA" id="ARBA00022679"/>
    </source>
</evidence>
<keyword evidence="9" id="KW-1185">Reference proteome</keyword>
<keyword evidence="3 7" id="KW-0489">Methyltransferase</keyword>
<dbReference type="InterPro" id="IPR003358">
    <property type="entry name" value="tRNA_(Gua-N-7)_MeTrfase_Trmb"/>
</dbReference>
<dbReference type="EMBL" id="DS989845">
    <property type="protein sequence ID" value="EDX76651.1"/>
    <property type="molecule type" value="Genomic_DNA"/>
</dbReference>
<keyword evidence="5 7" id="KW-0949">S-adenosyl-L-methionine</keyword>
<evidence type="ECO:0000256" key="5">
    <source>
        <dbReference type="ARBA" id="ARBA00022691"/>
    </source>
</evidence>
<keyword evidence="6 7" id="KW-0819">tRNA processing</keyword>
<evidence type="ECO:0000256" key="6">
    <source>
        <dbReference type="ARBA" id="ARBA00022694"/>
    </source>
</evidence>
<dbReference type="PANTHER" id="PTHR23417:SF21">
    <property type="entry name" value="TRNA (GUANINE-N(7)-)-METHYLTRANSFERASE"/>
    <property type="match status" value="1"/>
</dbReference>
<sequence>MIPLPKVRVRQHVNPLSKKYLTPVTPPPWDKVYHQPMQPLHLDIGSAKGEFLLEMATQQPNWNFLGLEIREPLVEKAQELVAELGLDNLHFIFCNVDNSLAPILASLPQGLLKRVTIQFPDPWFKKRHAKRRVVKPELVNTLAKYLVKGGKVFIQSDVEAVAQEMSDRFTENPAFQRQGTEWLATNPLPVPTERETYTIACKQPVYRALFVIGN</sequence>
<evidence type="ECO:0000256" key="3">
    <source>
        <dbReference type="ARBA" id="ARBA00022603"/>
    </source>
</evidence>
<dbReference type="STRING" id="118168.MC7420_1654"/>
<reference evidence="8 9" key="1">
    <citation type="submission" date="2008-07" db="EMBL/GenBank/DDBJ databases">
        <authorList>
            <person name="Tandeau de Marsac N."/>
            <person name="Ferriera S."/>
            <person name="Johnson J."/>
            <person name="Kravitz S."/>
            <person name="Beeson K."/>
            <person name="Sutton G."/>
            <person name="Rogers Y.-H."/>
            <person name="Friedman R."/>
            <person name="Frazier M."/>
            <person name="Venter J.C."/>
        </authorList>
    </citation>
    <scope>NUCLEOTIDE SEQUENCE [LARGE SCALE GENOMIC DNA]</scope>
    <source>
        <strain evidence="8 9">PCC 7420</strain>
    </source>
</reference>
<dbReference type="NCBIfam" id="TIGR00091">
    <property type="entry name" value="tRNA (guanosine(46)-N7)-methyltransferase TrmB"/>
    <property type="match status" value="1"/>
</dbReference>
<dbReference type="GO" id="GO:0043527">
    <property type="term" value="C:tRNA methyltransferase complex"/>
    <property type="evidence" value="ECO:0007669"/>
    <property type="project" value="TreeGrafter"/>
</dbReference>
<proteinExistence type="inferred from homology"/>
<dbReference type="GO" id="GO:0008176">
    <property type="term" value="F:tRNA (guanine(46)-N7)-methyltransferase activity"/>
    <property type="evidence" value="ECO:0007669"/>
    <property type="project" value="UniProtKB-UniRule"/>
</dbReference>
<dbReference type="AlphaFoldDB" id="B4VMU5"/>
<dbReference type="InterPro" id="IPR029063">
    <property type="entry name" value="SAM-dependent_MTases_sf"/>
</dbReference>
<keyword evidence="4 7" id="KW-0808">Transferase</keyword>
<comment type="catalytic activity">
    <reaction evidence="1 7">
        <text>guanosine(46) in tRNA + S-adenosyl-L-methionine = N(7)-methylguanosine(46) in tRNA + S-adenosyl-L-homocysteine</text>
        <dbReference type="Rhea" id="RHEA:42708"/>
        <dbReference type="Rhea" id="RHEA-COMP:10188"/>
        <dbReference type="Rhea" id="RHEA-COMP:10189"/>
        <dbReference type="ChEBI" id="CHEBI:57856"/>
        <dbReference type="ChEBI" id="CHEBI:59789"/>
        <dbReference type="ChEBI" id="CHEBI:74269"/>
        <dbReference type="ChEBI" id="CHEBI:74480"/>
        <dbReference type="EC" id="2.1.1.33"/>
    </reaction>
</comment>
<dbReference type="PANTHER" id="PTHR23417">
    <property type="entry name" value="3-DEOXY-D-MANNO-OCTULOSONIC-ACID TRANSFERASE/TRNA GUANINE-N 7 - -METHYLTRANSFERASE"/>
    <property type="match status" value="1"/>
</dbReference>
<feature type="binding site" evidence="7">
    <location>
        <position position="43"/>
    </location>
    <ligand>
        <name>S-adenosyl-L-methionine</name>
        <dbReference type="ChEBI" id="CHEBI:59789"/>
    </ligand>
</feature>
<evidence type="ECO:0000256" key="1">
    <source>
        <dbReference type="ARBA" id="ARBA00000142"/>
    </source>
</evidence>
<comment type="function">
    <text evidence="2 7">Catalyzes the formation of N(7)-methylguanine at position 46 (m7G46) in tRNA.</text>
</comment>
<dbReference type="CDD" id="cd02440">
    <property type="entry name" value="AdoMet_MTases"/>
    <property type="match status" value="1"/>
</dbReference>
<feature type="binding site" evidence="7">
    <location>
        <position position="121"/>
    </location>
    <ligand>
        <name>S-adenosyl-L-methionine</name>
        <dbReference type="ChEBI" id="CHEBI:59789"/>
    </ligand>
</feature>
<feature type="binding site" evidence="7">
    <location>
        <position position="68"/>
    </location>
    <ligand>
        <name>S-adenosyl-L-methionine</name>
        <dbReference type="ChEBI" id="CHEBI:59789"/>
    </ligand>
</feature>
<feature type="binding site" evidence="7">
    <location>
        <position position="157"/>
    </location>
    <ligand>
        <name>substrate</name>
    </ligand>
</feature>
<dbReference type="Proteomes" id="UP000003835">
    <property type="component" value="Unassembled WGS sequence"/>
</dbReference>
<dbReference type="InterPro" id="IPR055361">
    <property type="entry name" value="tRNA_methyltr_TrmB_bact"/>
</dbReference>
<organism evidence="8 9">
    <name type="scientific">Coleofasciculus chthonoplastes PCC 7420</name>
    <dbReference type="NCBI Taxonomy" id="118168"/>
    <lineage>
        <taxon>Bacteria</taxon>
        <taxon>Bacillati</taxon>
        <taxon>Cyanobacteriota</taxon>
        <taxon>Cyanophyceae</taxon>
        <taxon>Coleofasciculales</taxon>
        <taxon>Coleofasciculaceae</taxon>
        <taxon>Coleofasciculus</taxon>
    </lineage>
</organism>
<comment type="similarity">
    <text evidence="7">Belongs to the class I-like SAM-binding methyltransferase superfamily. TrmB family.</text>
</comment>
<evidence type="ECO:0000313" key="9">
    <source>
        <dbReference type="Proteomes" id="UP000003835"/>
    </source>
</evidence>
<evidence type="ECO:0000313" key="8">
    <source>
        <dbReference type="EMBL" id="EDX76651.1"/>
    </source>
</evidence>
<evidence type="ECO:0000256" key="7">
    <source>
        <dbReference type="HAMAP-Rule" id="MF_01057"/>
    </source>
</evidence>
<name>B4VMU5_9CYAN</name>
<dbReference type="EC" id="2.1.1.33" evidence="7"/>
<accession>B4VMU5</accession>
<dbReference type="SUPFAM" id="SSF53335">
    <property type="entry name" value="S-adenosyl-L-methionine-dependent methyltransferases"/>
    <property type="match status" value="1"/>
</dbReference>
<dbReference type="HOGENOM" id="CLU_050910_1_3_3"/>
<dbReference type="UniPathway" id="UPA00989"/>
<comment type="pathway">
    <text evidence="7">tRNA modification; N(7)-methylguanine-tRNA biosynthesis.</text>
</comment>
<evidence type="ECO:0000256" key="2">
    <source>
        <dbReference type="ARBA" id="ARBA00003015"/>
    </source>
</evidence>
<protein>
    <recommendedName>
        <fullName evidence="7">tRNA (guanine-N(7)-)-methyltransferase</fullName>
        <ecNumber evidence="7">2.1.1.33</ecNumber>
    </recommendedName>
    <alternativeName>
        <fullName evidence="7">tRNA (guanine(46)-N(7))-methyltransferase</fullName>
    </alternativeName>
    <alternativeName>
        <fullName evidence="7">tRNA(m7G46)-methyltransferase</fullName>
    </alternativeName>
</protein>
<feature type="binding site" evidence="7">
    <location>
        <position position="95"/>
    </location>
    <ligand>
        <name>S-adenosyl-L-methionine</name>
        <dbReference type="ChEBI" id="CHEBI:59789"/>
    </ligand>
</feature>
<dbReference type="Gene3D" id="3.40.50.150">
    <property type="entry name" value="Vaccinia Virus protein VP39"/>
    <property type="match status" value="1"/>
</dbReference>
<feature type="binding site" evidence="7">
    <location>
        <position position="125"/>
    </location>
    <ligand>
        <name>substrate</name>
    </ligand>
</feature>
<comment type="caution">
    <text evidence="7">Lacks conserved residue(s) required for the propagation of feature annotation.</text>
</comment>
<dbReference type="Pfam" id="PF02390">
    <property type="entry name" value="Methyltransf_4"/>
    <property type="match status" value="1"/>
</dbReference>
<dbReference type="eggNOG" id="COG0220">
    <property type="taxonomic scope" value="Bacteria"/>
</dbReference>